<name>A0ABZ1YT30_9NOCA</name>
<reference evidence="1" key="1">
    <citation type="submission" date="2022-10" db="EMBL/GenBank/DDBJ databases">
        <title>The complete genomes of actinobacterial strains from the NBC collection.</title>
        <authorList>
            <person name="Joergensen T.S."/>
            <person name="Alvarez Arevalo M."/>
            <person name="Sterndorff E.B."/>
            <person name="Faurdal D."/>
            <person name="Vuksanovic O."/>
            <person name="Mourched A.-S."/>
            <person name="Charusanti P."/>
            <person name="Shaw S."/>
            <person name="Blin K."/>
            <person name="Weber T."/>
        </authorList>
    </citation>
    <scope>NUCLEOTIDE SEQUENCE</scope>
    <source>
        <strain evidence="1">NBC_01482</strain>
    </source>
</reference>
<sequence>MDSGDLDMVIVGYARLFGDLLEADVLAELHGGSAGWCLASVLS</sequence>
<evidence type="ECO:0000313" key="2">
    <source>
        <dbReference type="Proteomes" id="UP001432062"/>
    </source>
</evidence>
<gene>
    <name evidence="1" type="ORF">OG563_45990</name>
</gene>
<accession>A0ABZ1YT30</accession>
<protein>
    <submittedName>
        <fullName evidence="1">Uncharacterized protein</fullName>
    </submittedName>
</protein>
<proteinExistence type="predicted"/>
<organism evidence="1 2">
    <name type="scientific">Nocardia vinacea</name>
    <dbReference type="NCBI Taxonomy" id="96468"/>
    <lineage>
        <taxon>Bacteria</taxon>
        <taxon>Bacillati</taxon>
        <taxon>Actinomycetota</taxon>
        <taxon>Actinomycetes</taxon>
        <taxon>Mycobacteriales</taxon>
        <taxon>Nocardiaceae</taxon>
        <taxon>Nocardia</taxon>
    </lineage>
</organism>
<evidence type="ECO:0000313" key="1">
    <source>
        <dbReference type="EMBL" id="WUV46328.1"/>
    </source>
</evidence>
<dbReference type="EMBL" id="CP109441">
    <property type="protein sequence ID" value="WUV46328.1"/>
    <property type="molecule type" value="Genomic_DNA"/>
</dbReference>
<dbReference type="Proteomes" id="UP001432062">
    <property type="component" value="Chromosome"/>
</dbReference>
<keyword evidence="2" id="KW-1185">Reference proteome</keyword>
<dbReference type="RefSeq" id="WP_327099594.1">
    <property type="nucleotide sequence ID" value="NZ_CP109149.1"/>
</dbReference>